<keyword evidence="3" id="KW-0238">DNA-binding</keyword>
<evidence type="ECO:0000313" key="6">
    <source>
        <dbReference type="EMBL" id="GGM08168.1"/>
    </source>
</evidence>
<evidence type="ECO:0000256" key="4">
    <source>
        <dbReference type="ARBA" id="ARBA00023163"/>
    </source>
</evidence>
<dbReference type="PROSITE" id="PS50931">
    <property type="entry name" value="HTH_LYSR"/>
    <property type="match status" value="1"/>
</dbReference>
<reference evidence="6" key="1">
    <citation type="journal article" date="2014" name="Int. J. Syst. Evol. Microbiol.">
        <title>Complete genome sequence of Corynebacterium casei LMG S-19264T (=DSM 44701T), isolated from a smear-ripened cheese.</title>
        <authorList>
            <consortium name="US DOE Joint Genome Institute (JGI-PGF)"/>
            <person name="Walter F."/>
            <person name="Albersmeier A."/>
            <person name="Kalinowski J."/>
            <person name="Ruckert C."/>
        </authorList>
    </citation>
    <scope>NUCLEOTIDE SEQUENCE</scope>
    <source>
        <strain evidence="6">CGMCC 1.6293</strain>
    </source>
</reference>
<dbReference type="PANTHER" id="PTHR30537">
    <property type="entry name" value="HTH-TYPE TRANSCRIPTIONAL REGULATOR"/>
    <property type="match status" value="1"/>
</dbReference>
<protein>
    <submittedName>
        <fullName evidence="6">LysR family transcriptional regulator</fullName>
    </submittedName>
</protein>
<keyword evidence="2" id="KW-0805">Transcription regulation</keyword>
<proteinExistence type="inferred from homology"/>
<dbReference type="SUPFAM" id="SSF53850">
    <property type="entry name" value="Periplasmic binding protein-like II"/>
    <property type="match status" value="1"/>
</dbReference>
<gene>
    <name evidence="6" type="ORF">GCM10011534_32690</name>
</gene>
<dbReference type="EMBL" id="BMLF01000002">
    <property type="protein sequence ID" value="GGM08168.1"/>
    <property type="molecule type" value="Genomic_DNA"/>
</dbReference>
<dbReference type="SUPFAM" id="SSF46785">
    <property type="entry name" value="Winged helix' DNA-binding domain"/>
    <property type="match status" value="1"/>
</dbReference>
<keyword evidence="4" id="KW-0804">Transcription</keyword>
<dbReference type="Pfam" id="PF03466">
    <property type="entry name" value="LysR_substrate"/>
    <property type="match status" value="1"/>
</dbReference>
<dbReference type="Gene3D" id="3.40.190.10">
    <property type="entry name" value="Periplasmic binding protein-like II"/>
    <property type="match status" value="2"/>
</dbReference>
<dbReference type="InterPro" id="IPR005119">
    <property type="entry name" value="LysR_subst-bd"/>
</dbReference>
<dbReference type="InterPro" id="IPR036388">
    <property type="entry name" value="WH-like_DNA-bd_sf"/>
</dbReference>
<evidence type="ECO:0000256" key="2">
    <source>
        <dbReference type="ARBA" id="ARBA00023015"/>
    </source>
</evidence>
<evidence type="ECO:0000259" key="5">
    <source>
        <dbReference type="PROSITE" id="PS50931"/>
    </source>
</evidence>
<dbReference type="AlphaFoldDB" id="A0A917WJB4"/>
<dbReference type="Pfam" id="PF00126">
    <property type="entry name" value="HTH_1"/>
    <property type="match status" value="1"/>
</dbReference>
<reference evidence="6" key="2">
    <citation type="submission" date="2020-09" db="EMBL/GenBank/DDBJ databases">
        <authorList>
            <person name="Sun Q."/>
            <person name="Zhou Y."/>
        </authorList>
    </citation>
    <scope>NUCLEOTIDE SEQUENCE</scope>
    <source>
        <strain evidence="6">CGMCC 1.6293</strain>
    </source>
</reference>
<keyword evidence="7" id="KW-1185">Reference proteome</keyword>
<accession>A0A917WJB4</accession>
<dbReference type="Gene3D" id="1.10.10.10">
    <property type="entry name" value="Winged helix-like DNA-binding domain superfamily/Winged helix DNA-binding domain"/>
    <property type="match status" value="1"/>
</dbReference>
<dbReference type="InterPro" id="IPR000847">
    <property type="entry name" value="LysR_HTH_N"/>
</dbReference>
<organism evidence="6 7">
    <name type="scientific">Pseudooceanicola nanhaiensis</name>
    <dbReference type="NCBI Taxonomy" id="375761"/>
    <lineage>
        <taxon>Bacteria</taxon>
        <taxon>Pseudomonadati</taxon>
        <taxon>Pseudomonadota</taxon>
        <taxon>Alphaproteobacteria</taxon>
        <taxon>Rhodobacterales</taxon>
        <taxon>Paracoccaceae</taxon>
        <taxon>Pseudooceanicola</taxon>
    </lineage>
</organism>
<comment type="similarity">
    <text evidence="1">Belongs to the LysR transcriptional regulatory family.</text>
</comment>
<evidence type="ECO:0000256" key="1">
    <source>
        <dbReference type="ARBA" id="ARBA00009437"/>
    </source>
</evidence>
<dbReference type="PRINTS" id="PR00039">
    <property type="entry name" value="HTHLYSR"/>
</dbReference>
<dbReference type="InterPro" id="IPR058163">
    <property type="entry name" value="LysR-type_TF_proteobact-type"/>
</dbReference>
<dbReference type="InterPro" id="IPR036390">
    <property type="entry name" value="WH_DNA-bd_sf"/>
</dbReference>
<dbReference type="RefSeq" id="WP_036539558.1">
    <property type="nucleotide sequence ID" value="NZ_BMLF01000002.1"/>
</dbReference>
<feature type="domain" description="HTH lysR-type" evidence="5">
    <location>
        <begin position="10"/>
        <end position="67"/>
    </location>
</feature>
<comment type="caution">
    <text evidence="6">The sequence shown here is derived from an EMBL/GenBank/DDBJ whole genome shotgun (WGS) entry which is preliminary data.</text>
</comment>
<dbReference type="GO" id="GO:0006351">
    <property type="term" value="P:DNA-templated transcription"/>
    <property type="evidence" value="ECO:0007669"/>
    <property type="project" value="TreeGrafter"/>
</dbReference>
<dbReference type="Proteomes" id="UP000649829">
    <property type="component" value="Unassembled WGS sequence"/>
</dbReference>
<dbReference type="PANTHER" id="PTHR30537:SF74">
    <property type="entry name" value="HTH-TYPE TRANSCRIPTIONAL REGULATOR TRPI"/>
    <property type="match status" value="1"/>
</dbReference>
<name>A0A917WJB4_9RHOB</name>
<dbReference type="GO" id="GO:0003700">
    <property type="term" value="F:DNA-binding transcription factor activity"/>
    <property type="evidence" value="ECO:0007669"/>
    <property type="project" value="InterPro"/>
</dbReference>
<sequence length="297" mass="31638">MPDPDWRHLPSLSALRAFEATARLDGFSAAARALNVTPAAVAQQVRGLEADLGVALVIRQGRGLVLTPEGARLSAALAEGFSTIAGGIDALRHDEARRSVRVSTTQGFAQWLLMPALSRFWDTHPEISVSLDVTSTLAELGTGGIDLAIRSGAPNFSWPDTEAELLIRSRYIVAAAPRIAAQVRSAEDLGHLPWILEPRNTAEGGLLAKLGLDRDALRITEIASPVLEVGSAAQGYGLMFGVKSILQPELDAGRLVEVPVEGLPDVGYYIATAPGPRRARVQTFIDWLKRELGSGAA</sequence>
<evidence type="ECO:0000313" key="7">
    <source>
        <dbReference type="Proteomes" id="UP000649829"/>
    </source>
</evidence>
<dbReference type="GO" id="GO:0043565">
    <property type="term" value="F:sequence-specific DNA binding"/>
    <property type="evidence" value="ECO:0007669"/>
    <property type="project" value="TreeGrafter"/>
</dbReference>
<evidence type="ECO:0000256" key="3">
    <source>
        <dbReference type="ARBA" id="ARBA00023125"/>
    </source>
</evidence>